<evidence type="ECO:0000313" key="2">
    <source>
        <dbReference type="EMBL" id="KAJ4248132.1"/>
    </source>
</evidence>
<dbReference type="AlphaFoldDB" id="A0A9W8RPR3"/>
<comment type="caution">
    <text evidence="2">The sequence shown here is derived from an EMBL/GenBank/DDBJ whole genome shotgun (WGS) entry which is preliminary data.</text>
</comment>
<dbReference type="Proteomes" id="UP001152049">
    <property type="component" value="Unassembled WGS sequence"/>
</dbReference>
<keyword evidence="3" id="KW-1185">Reference proteome</keyword>
<evidence type="ECO:0000256" key="1">
    <source>
        <dbReference type="SAM" id="MobiDB-lite"/>
    </source>
</evidence>
<sequence length="84" mass="9149">SSGHIHDFIFKGSQSATPQSTQFGLLSQPSISAVPNSVQDEAGMDGKVGRLTLHTVEKRFHDDQEPSESLMEDDAASNFTEYHA</sequence>
<proteinExistence type="predicted"/>
<feature type="region of interest" description="Disordered" evidence="1">
    <location>
        <begin position="59"/>
        <end position="84"/>
    </location>
</feature>
<feature type="non-terminal residue" evidence="2">
    <location>
        <position position="1"/>
    </location>
</feature>
<evidence type="ECO:0000313" key="3">
    <source>
        <dbReference type="Proteomes" id="UP001152049"/>
    </source>
</evidence>
<gene>
    <name evidence="2" type="ORF">NW762_012902</name>
</gene>
<name>A0A9W8RPR3_9HYPO</name>
<accession>A0A9W8RPR3</accession>
<organism evidence="2 3">
    <name type="scientific">Fusarium torreyae</name>
    <dbReference type="NCBI Taxonomy" id="1237075"/>
    <lineage>
        <taxon>Eukaryota</taxon>
        <taxon>Fungi</taxon>
        <taxon>Dikarya</taxon>
        <taxon>Ascomycota</taxon>
        <taxon>Pezizomycotina</taxon>
        <taxon>Sordariomycetes</taxon>
        <taxon>Hypocreomycetidae</taxon>
        <taxon>Hypocreales</taxon>
        <taxon>Nectriaceae</taxon>
        <taxon>Fusarium</taxon>
    </lineage>
</organism>
<feature type="region of interest" description="Disordered" evidence="1">
    <location>
        <begin position="1"/>
        <end position="21"/>
    </location>
</feature>
<protein>
    <submittedName>
        <fullName evidence="2">Uncharacterized protein</fullName>
    </submittedName>
</protein>
<reference evidence="2" key="1">
    <citation type="submission" date="2022-09" db="EMBL/GenBank/DDBJ databases">
        <title>Fusarium specimens isolated from Avocado Roots.</title>
        <authorList>
            <person name="Stajich J."/>
            <person name="Roper C."/>
            <person name="Heimlech-Rivalta G."/>
        </authorList>
    </citation>
    <scope>NUCLEOTIDE SEQUENCE</scope>
    <source>
        <strain evidence="2">CF00136</strain>
    </source>
</reference>
<dbReference type="EMBL" id="JAOQAZ010000037">
    <property type="protein sequence ID" value="KAJ4248132.1"/>
    <property type="molecule type" value="Genomic_DNA"/>
</dbReference>
<feature type="compositionally biased region" description="Polar residues" evidence="1">
    <location>
        <begin position="12"/>
        <end position="21"/>
    </location>
</feature>